<evidence type="ECO:0000259" key="10">
    <source>
        <dbReference type="Pfam" id="PF00535"/>
    </source>
</evidence>
<dbReference type="OrthoDB" id="9815691at2"/>
<keyword evidence="5 9" id="KW-0812">Transmembrane</keyword>
<dbReference type="InterPro" id="IPR050256">
    <property type="entry name" value="Glycosyltransferase_2"/>
</dbReference>
<evidence type="ECO:0000256" key="2">
    <source>
        <dbReference type="ARBA" id="ARBA00022475"/>
    </source>
</evidence>
<feature type="domain" description="Glycosyltransferase 2-like" evidence="10">
    <location>
        <begin position="25"/>
        <end position="184"/>
    </location>
</feature>
<evidence type="ECO:0000256" key="9">
    <source>
        <dbReference type="SAM" id="Phobius"/>
    </source>
</evidence>
<dbReference type="PANTHER" id="PTHR48090:SF3">
    <property type="entry name" value="UNDECAPRENYL-PHOSPHATE 4-DEOXY-4-FORMAMIDO-L-ARABINOSE TRANSFERASE"/>
    <property type="match status" value="1"/>
</dbReference>
<evidence type="ECO:0000256" key="6">
    <source>
        <dbReference type="ARBA" id="ARBA00022985"/>
    </source>
</evidence>
<name>A0A5B9QDW4_9BACT</name>
<keyword evidence="8 9" id="KW-0472">Membrane</keyword>
<keyword evidence="7 9" id="KW-1133">Transmembrane helix</keyword>
<dbReference type="AlphaFoldDB" id="A0A5B9QDW4"/>
<evidence type="ECO:0000313" key="13">
    <source>
        <dbReference type="Proteomes" id="UP000323917"/>
    </source>
</evidence>
<feature type="transmembrane region" description="Helical" evidence="9">
    <location>
        <begin position="518"/>
        <end position="543"/>
    </location>
</feature>
<evidence type="ECO:0000259" key="11">
    <source>
        <dbReference type="Pfam" id="PF02366"/>
    </source>
</evidence>
<dbReference type="RefSeq" id="WP_148075525.1">
    <property type="nucleotide sequence ID" value="NZ_CP042913.1"/>
</dbReference>
<feature type="transmembrane region" description="Helical" evidence="9">
    <location>
        <begin position="349"/>
        <end position="369"/>
    </location>
</feature>
<dbReference type="EC" id="2.4.2.43" evidence="12"/>
<keyword evidence="3 12" id="KW-0328">Glycosyltransferase</keyword>
<feature type="transmembrane region" description="Helical" evidence="9">
    <location>
        <begin position="423"/>
        <end position="455"/>
    </location>
</feature>
<gene>
    <name evidence="12" type="primary">arnT</name>
    <name evidence="12" type="ORF">Pr1d_46080</name>
</gene>
<feature type="transmembrane region" description="Helical" evidence="9">
    <location>
        <begin position="268"/>
        <end position="292"/>
    </location>
</feature>
<organism evidence="12 13">
    <name type="scientific">Bythopirellula goksoeyrii</name>
    <dbReference type="NCBI Taxonomy" id="1400387"/>
    <lineage>
        <taxon>Bacteria</taxon>
        <taxon>Pseudomonadati</taxon>
        <taxon>Planctomycetota</taxon>
        <taxon>Planctomycetia</taxon>
        <taxon>Pirellulales</taxon>
        <taxon>Lacipirellulaceae</taxon>
        <taxon>Bythopirellula</taxon>
    </lineage>
</organism>
<reference evidence="12 13" key="1">
    <citation type="submission" date="2019-08" db="EMBL/GenBank/DDBJ databases">
        <title>Deep-cultivation of Planctomycetes and their phenomic and genomic characterization uncovers novel biology.</title>
        <authorList>
            <person name="Wiegand S."/>
            <person name="Jogler M."/>
            <person name="Boedeker C."/>
            <person name="Pinto D."/>
            <person name="Vollmers J."/>
            <person name="Rivas-Marin E."/>
            <person name="Kohn T."/>
            <person name="Peeters S.H."/>
            <person name="Heuer A."/>
            <person name="Rast P."/>
            <person name="Oberbeckmann S."/>
            <person name="Bunk B."/>
            <person name="Jeske O."/>
            <person name="Meyerdierks A."/>
            <person name="Storesund J.E."/>
            <person name="Kallscheuer N."/>
            <person name="Luecker S."/>
            <person name="Lage O.M."/>
            <person name="Pohl T."/>
            <person name="Merkel B.J."/>
            <person name="Hornburger P."/>
            <person name="Mueller R.-W."/>
            <person name="Bruemmer F."/>
            <person name="Labrenz M."/>
            <person name="Spormann A.M."/>
            <person name="Op den Camp H."/>
            <person name="Overmann J."/>
            <person name="Amann R."/>
            <person name="Jetten M.S.M."/>
            <person name="Mascher T."/>
            <person name="Medema M.H."/>
            <person name="Devos D.P."/>
            <person name="Kaster A.-K."/>
            <person name="Ovreas L."/>
            <person name="Rohde M."/>
            <person name="Galperin M.Y."/>
            <person name="Jogler C."/>
        </authorList>
    </citation>
    <scope>NUCLEOTIDE SEQUENCE [LARGE SCALE GENOMIC DNA]</scope>
    <source>
        <strain evidence="12 13">Pr1d</strain>
    </source>
</reference>
<sequence>MNATATDQDPTTETLELRDQYPSISLVLPAYNEAATIQQAVDEAVAALSELTHDFEVLVVDDGSTDATAELVNQAAGKLPQVRLLRQPQNLGYGAALRRGFSEATKQLVGFTDADCQFDLTELDRLVMLARDYDIVTGYRIDRQDPWLRRMYSAGYNVLVRNLLGTRVRDCDCALKLFHREVLAQLPITTDGFLINAEMLSQARQLDLSIVEVGVSHRPRAGGVSKVSVLEIPVVFATLARYWWNKMMFPATFADDRADQTTWPTRKFALMTLLLTVIASTLLFTNLMYALIEPDETRYAQIALEMVHSGDWLVPRLHGKAYLDKPPLLYWLTASSYSLFGENQMSARLPCAVASLLTVLATFLLGWRLVGMRSAWIGALMLSLTGGFVLAGRFLLMDSLLSLFSTVGLLCALRAIYEPRRALFWWLVTGVACGLGVMTKGPVAPVLCFPPIVALAWLTRNYSMFRLRNLLAVTVPTMLISAPWFWQVAASQSEFIGYFFWKHNIHRFVTGLNHAQPWWFYLPVLALGMLPSTFFVPAMVVFLGRKNAEACQARTQELGALLLSSAWIVGFFSLSRCKLPTYILPAMPLLSLSLGKMLGDCRWSSIPSQANVLIEEYSSRAARQLVLGCTVLALVLLIAHVVVTPNAIWLALVIGLVPLVGCVLLWKNQLTSDRRLVAATVGMSLLVTIIGYCRVVPECANLRSVPQSAVRLQAELNGSTPIVLFGQPPEVTSFSIQTATVEFSRDQSAQFKKFMAEHLEAVVVADRAELKELGEICSDGIQLSAPKSNDRVYVATWRAGSIVARPRRSAQRDPIVPIYK</sequence>
<proteinExistence type="predicted"/>
<evidence type="ECO:0000256" key="1">
    <source>
        <dbReference type="ARBA" id="ARBA00004127"/>
    </source>
</evidence>
<dbReference type="InterPro" id="IPR029044">
    <property type="entry name" value="Nucleotide-diphossugar_trans"/>
</dbReference>
<evidence type="ECO:0000313" key="12">
    <source>
        <dbReference type="EMBL" id="QEG37267.1"/>
    </source>
</evidence>
<protein>
    <submittedName>
        <fullName evidence="12">Undecaprenyl phosphate-alpha-4-amino-4-deoxy-L-arabinose arabinosyl transferase</fullName>
        <ecNumber evidence="12">2.4.2.43</ecNumber>
    </submittedName>
</protein>
<feature type="transmembrane region" description="Helical" evidence="9">
    <location>
        <begin position="625"/>
        <end position="642"/>
    </location>
</feature>
<feature type="transmembrane region" description="Helical" evidence="9">
    <location>
        <begin position="467"/>
        <end position="486"/>
    </location>
</feature>
<evidence type="ECO:0000256" key="8">
    <source>
        <dbReference type="ARBA" id="ARBA00023136"/>
    </source>
</evidence>
<evidence type="ECO:0000256" key="5">
    <source>
        <dbReference type="ARBA" id="ARBA00022692"/>
    </source>
</evidence>
<dbReference type="GO" id="GO:0006493">
    <property type="term" value="P:protein O-linked glycosylation"/>
    <property type="evidence" value="ECO:0007669"/>
    <property type="project" value="InterPro"/>
</dbReference>
<dbReference type="GO" id="GO:0103015">
    <property type="term" value="F:4-amino-4-deoxy-L-arabinose transferase activity"/>
    <property type="evidence" value="ECO:0007669"/>
    <property type="project" value="UniProtKB-EC"/>
</dbReference>
<keyword evidence="4 12" id="KW-0808">Transferase</keyword>
<dbReference type="EMBL" id="CP042913">
    <property type="protein sequence ID" value="QEG37267.1"/>
    <property type="molecule type" value="Genomic_DNA"/>
</dbReference>
<dbReference type="GO" id="GO:0009103">
    <property type="term" value="P:lipopolysaccharide biosynthetic process"/>
    <property type="evidence" value="ECO:0007669"/>
    <property type="project" value="UniProtKB-KW"/>
</dbReference>
<dbReference type="KEGG" id="bgok:Pr1d_46080"/>
<feature type="transmembrane region" description="Helical" evidence="9">
    <location>
        <begin position="375"/>
        <end position="392"/>
    </location>
</feature>
<keyword evidence="6" id="KW-0448">Lipopolysaccharide biosynthesis</keyword>
<dbReference type="Gene3D" id="3.90.550.10">
    <property type="entry name" value="Spore Coat Polysaccharide Biosynthesis Protein SpsA, Chain A"/>
    <property type="match status" value="1"/>
</dbReference>
<dbReference type="InterPro" id="IPR001173">
    <property type="entry name" value="Glyco_trans_2-like"/>
</dbReference>
<dbReference type="InterPro" id="IPR003342">
    <property type="entry name" value="ArnT-like_N"/>
</dbReference>
<comment type="subcellular location">
    <subcellularLocation>
        <location evidence="1">Endomembrane system</location>
        <topology evidence="1">Multi-pass membrane protein</topology>
    </subcellularLocation>
</comment>
<dbReference type="SUPFAM" id="SSF53448">
    <property type="entry name" value="Nucleotide-diphospho-sugar transferases"/>
    <property type="match status" value="1"/>
</dbReference>
<dbReference type="PANTHER" id="PTHR48090">
    <property type="entry name" value="UNDECAPRENYL-PHOSPHATE 4-DEOXY-4-FORMAMIDO-L-ARABINOSE TRANSFERASE-RELATED"/>
    <property type="match status" value="1"/>
</dbReference>
<dbReference type="Pfam" id="PF00535">
    <property type="entry name" value="Glycos_transf_2"/>
    <property type="match status" value="1"/>
</dbReference>
<dbReference type="Pfam" id="PF02366">
    <property type="entry name" value="PMT"/>
    <property type="match status" value="1"/>
</dbReference>
<feature type="transmembrane region" description="Helical" evidence="9">
    <location>
        <begin position="648"/>
        <end position="666"/>
    </location>
</feature>
<accession>A0A5B9QDW4</accession>
<dbReference type="GO" id="GO:0000030">
    <property type="term" value="F:mannosyltransferase activity"/>
    <property type="evidence" value="ECO:0007669"/>
    <property type="project" value="InterPro"/>
</dbReference>
<dbReference type="GO" id="GO:0005886">
    <property type="term" value="C:plasma membrane"/>
    <property type="evidence" value="ECO:0007669"/>
    <property type="project" value="TreeGrafter"/>
</dbReference>
<dbReference type="Proteomes" id="UP000323917">
    <property type="component" value="Chromosome"/>
</dbReference>
<feature type="domain" description="ArnT-like N-terminal" evidence="11">
    <location>
        <begin position="272"/>
        <end position="495"/>
    </location>
</feature>
<keyword evidence="13" id="KW-1185">Reference proteome</keyword>
<dbReference type="GO" id="GO:0012505">
    <property type="term" value="C:endomembrane system"/>
    <property type="evidence" value="ECO:0007669"/>
    <property type="project" value="UniProtKB-SubCell"/>
</dbReference>
<dbReference type="GO" id="GO:0099621">
    <property type="term" value="F:undecaprenyl-phosphate 4-deoxy-4-formamido-L-arabinose transferase activity"/>
    <property type="evidence" value="ECO:0007669"/>
    <property type="project" value="TreeGrafter"/>
</dbReference>
<dbReference type="CDD" id="cd04179">
    <property type="entry name" value="DPM_DPG-synthase_like"/>
    <property type="match status" value="1"/>
</dbReference>
<evidence type="ECO:0000256" key="7">
    <source>
        <dbReference type="ARBA" id="ARBA00022989"/>
    </source>
</evidence>
<keyword evidence="2" id="KW-1003">Cell membrane</keyword>
<evidence type="ECO:0000256" key="3">
    <source>
        <dbReference type="ARBA" id="ARBA00022676"/>
    </source>
</evidence>
<evidence type="ECO:0000256" key="4">
    <source>
        <dbReference type="ARBA" id="ARBA00022679"/>
    </source>
</evidence>
<feature type="transmembrane region" description="Helical" evidence="9">
    <location>
        <begin position="399"/>
        <end position="417"/>
    </location>
</feature>